<organism evidence="4 5">
    <name type="scientific">Comamonas piscis</name>
    <dbReference type="NCBI Taxonomy" id="1562974"/>
    <lineage>
        <taxon>Bacteria</taxon>
        <taxon>Pseudomonadati</taxon>
        <taxon>Pseudomonadota</taxon>
        <taxon>Betaproteobacteria</taxon>
        <taxon>Burkholderiales</taxon>
        <taxon>Comamonadaceae</taxon>
        <taxon>Comamonas</taxon>
    </lineage>
</organism>
<name>A0A7G5EK32_9BURK</name>
<dbReference type="Gene3D" id="3.40.630.30">
    <property type="match status" value="1"/>
</dbReference>
<dbReference type="PROSITE" id="PS51186">
    <property type="entry name" value="GNAT"/>
    <property type="match status" value="1"/>
</dbReference>
<keyword evidence="5" id="KW-1185">Reference proteome</keyword>
<proteinExistence type="predicted"/>
<protein>
    <submittedName>
        <fullName evidence="4">GNAT family N-acetyltransferase</fullName>
    </submittedName>
</protein>
<dbReference type="EMBL" id="CP058554">
    <property type="protein sequence ID" value="QMV74357.1"/>
    <property type="molecule type" value="Genomic_DNA"/>
</dbReference>
<dbReference type="RefSeq" id="WP_182323939.1">
    <property type="nucleotide sequence ID" value="NZ_CP058554.1"/>
</dbReference>
<dbReference type="InterPro" id="IPR000182">
    <property type="entry name" value="GNAT_dom"/>
</dbReference>
<evidence type="ECO:0000256" key="1">
    <source>
        <dbReference type="ARBA" id="ARBA00022679"/>
    </source>
</evidence>
<evidence type="ECO:0000256" key="2">
    <source>
        <dbReference type="ARBA" id="ARBA00023315"/>
    </source>
</evidence>
<dbReference type="InterPro" id="IPR050832">
    <property type="entry name" value="Bact_Acetyltransf"/>
</dbReference>
<feature type="domain" description="N-acetyltransferase" evidence="3">
    <location>
        <begin position="8"/>
        <end position="155"/>
    </location>
</feature>
<dbReference type="SUPFAM" id="SSF55729">
    <property type="entry name" value="Acyl-CoA N-acyltransferases (Nat)"/>
    <property type="match status" value="1"/>
</dbReference>
<evidence type="ECO:0000313" key="5">
    <source>
        <dbReference type="Proteomes" id="UP000515240"/>
    </source>
</evidence>
<dbReference type="GO" id="GO:0016747">
    <property type="term" value="F:acyltransferase activity, transferring groups other than amino-acyl groups"/>
    <property type="evidence" value="ECO:0007669"/>
    <property type="project" value="InterPro"/>
</dbReference>
<dbReference type="Proteomes" id="UP000515240">
    <property type="component" value="Chromosome"/>
</dbReference>
<gene>
    <name evidence="4" type="ORF">HS961_16795</name>
</gene>
<sequence>MPPTPPPLAIRPLVDADLAALLALYTHLHPADDARPPQPEVQAIWQGLMADPSNRYLGGFVGTQLVSSCVLLVIPNLTRGCRHYALIENVVTHADHRQRGYGRALLHAALAHVWDKNCYKAMLMTGSKDESTLRFYADAGFDGHDKQAFVARPPA</sequence>
<dbReference type="InterPro" id="IPR016181">
    <property type="entry name" value="Acyl_CoA_acyltransferase"/>
</dbReference>
<keyword evidence="2" id="KW-0012">Acyltransferase</keyword>
<dbReference type="CDD" id="cd04301">
    <property type="entry name" value="NAT_SF"/>
    <property type="match status" value="1"/>
</dbReference>
<reference evidence="4 5" key="1">
    <citation type="journal article" date="2020" name="G3 (Bethesda)">
        <title>CeMbio - The Caenorhabditis elegans Microbiome Resource.</title>
        <authorList>
            <person name="Dirksen P."/>
            <person name="Assie A."/>
            <person name="Zimmermann J."/>
            <person name="Zhang F."/>
            <person name="Tietje A.M."/>
            <person name="Marsh S.A."/>
            <person name="Felix M.A."/>
            <person name="Shapira M."/>
            <person name="Kaleta C."/>
            <person name="Schulenburg H."/>
            <person name="Samuel B."/>
        </authorList>
    </citation>
    <scope>NUCLEOTIDE SEQUENCE [LARGE SCALE GENOMIC DNA]</scope>
    <source>
        <strain evidence="4 5">BIGb0172</strain>
    </source>
</reference>
<dbReference type="Pfam" id="PF00583">
    <property type="entry name" value="Acetyltransf_1"/>
    <property type="match status" value="1"/>
</dbReference>
<dbReference type="PANTHER" id="PTHR43877">
    <property type="entry name" value="AMINOALKYLPHOSPHONATE N-ACETYLTRANSFERASE-RELATED-RELATED"/>
    <property type="match status" value="1"/>
</dbReference>
<dbReference type="AlphaFoldDB" id="A0A7G5EK32"/>
<accession>A0A7G5EK32</accession>
<keyword evidence="1 4" id="KW-0808">Transferase</keyword>
<dbReference type="KEGG" id="cpis:HS961_16795"/>
<evidence type="ECO:0000259" key="3">
    <source>
        <dbReference type="PROSITE" id="PS51186"/>
    </source>
</evidence>
<evidence type="ECO:0000313" key="4">
    <source>
        <dbReference type="EMBL" id="QMV74357.1"/>
    </source>
</evidence>